<gene>
    <name evidence="9" type="ORF">E3N88_42614</name>
</gene>
<name>A0A5N6LHB5_9ASTR</name>
<dbReference type="PROSITE" id="PS50090">
    <property type="entry name" value="MYB_LIKE"/>
    <property type="match status" value="2"/>
</dbReference>
<dbReference type="Pfam" id="PF00249">
    <property type="entry name" value="Myb_DNA-binding"/>
    <property type="match status" value="2"/>
</dbReference>
<dbReference type="PANTHER" id="PTHR47997">
    <property type="entry name" value="MYB DOMAIN PROTEIN 55"/>
    <property type="match status" value="1"/>
</dbReference>
<keyword evidence="10" id="KW-1185">Reference proteome</keyword>
<proteinExistence type="predicted"/>
<keyword evidence="4" id="KW-0238">DNA-binding</keyword>
<feature type="domain" description="HTH myb-type" evidence="8">
    <location>
        <begin position="55"/>
        <end position="109"/>
    </location>
</feature>
<protein>
    <submittedName>
        <fullName evidence="9">Uncharacterized protein</fullName>
    </submittedName>
</protein>
<dbReference type="InterPro" id="IPR009057">
    <property type="entry name" value="Homeodomain-like_sf"/>
</dbReference>
<organism evidence="9 10">
    <name type="scientific">Mikania micrantha</name>
    <name type="common">bitter vine</name>
    <dbReference type="NCBI Taxonomy" id="192012"/>
    <lineage>
        <taxon>Eukaryota</taxon>
        <taxon>Viridiplantae</taxon>
        <taxon>Streptophyta</taxon>
        <taxon>Embryophyta</taxon>
        <taxon>Tracheophyta</taxon>
        <taxon>Spermatophyta</taxon>
        <taxon>Magnoliopsida</taxon>
        <taxon>eudicotyledons</taxon>
        <taxon>Gunneridae</taxon>
        <taxon>Pentapetalae</taxon>
        <taxon>asterids</taxon>
        <taxon>campanulids</taxon>
        <taxon>Asterales</taxon>
        <taxon>Asteraceae</taxon>
        <taxon>Asteroideae</taxon>
        <taxon>Heliantheae alliance</taxon>
        <taxon>Eupatorieae</taxon>
        <taxon>Mikania</taxon>
    </lineage>
</organism>
<evidence type="ECO:0000313" key="9">
    <source>
        <dbReference type="EMBL" id="KAD1573185.1"/>
    </source>
</evidence>
<evidence type="ECO:0000256" key="1">
    <source>
        <dbReference type="ARBA" id="ARBA00004123"/>
    </source>
</evidence>
<dbReference type="InterPro" id="IPR051953">
    <property type="entry name" value="Plant_SW-associated_TFs"/>
</dbReference>
<comment type="caution">
    <text evidence="9">The sequence shown here is derived from an EMBL/GenBank/DDBJ whole genome shotgun (WGS) entry which is preliminary data.</text>
</comment>
<dbReference type="InterPro" id="IPR001005">
    <property type="entry name" value="SANT/Myb"/>
</dbReference>
<comment type="subcellular location">
    <subcellularLocation>
        <location evidence="1">Nucleus</location>
    </subcellularLocation>
</comment>
<dbReference type="CDD" id="cd00167">
    <property type="entry name" value="SANT"/>
    <property type="match status" value="2"/>
</dbReference>
<feature type="domain" description="Myb-like" evidence="7">
    <location>
        <begin position="2"/>
        <end position="54"/>
    </location>
</feature>
<dbReference type="Proteomes" id="UP000326396">
    <property type="component" value="Unassembled WGS sequence"/>
</dbReference>
<keyword evidence="6" id="KW-0539">Nucleus</keyword>
<dbReference type="PROSITE" id="PS51294">
    <property type="entry name" value="HTH_MYB"/>
    <property type="match status" value="2"/>
</dbReference>
<keyword evidence="5" id="KW-0804">Transcription</keyword>
<dbReference type="InterPro" id="IPR017930">
    <property type="entry name" value="Myb_dom"/>
</dbReference>
<evidence type="ECO:0000259" key="8">
    <source>
        <dbReference type="PROSITE" id="PS51294"/>
    </source>
</evidence>
<feature type="domain" description="HTH myb-type" evidence="8">
    <location>
        <begin position="1"/>
        <end position="54"/>
    </location>
</feature>
<dbReference type="AlphaFoldDB" id="A0A5N6LHB5"/>
<sequence>METSLKRGSWSVEEDHKLITYINKYGIWNWSQMPKFAGLSRSGKSCRLRWMNYLKPNLKKGKFSKEEEESLLHYHSLLGNRWSAIALKFPGRTDNDIKNYWHTHLKKRVSEGIRVHQTTTDQNDAPAPLDQKLQPAHDHMNVSYSAGHDILSSHDITSTSSDHPAGVQFRADDNDDYTCSPGTIDDLQCFWDQLYPFENLEFGNNHNMDMFSDYVFQDSNNDLISSYTFYDNNCSWSLPSDP</sequence>
<evidence type="ECO:0000256" key="3">
    <source>
        <dbReference type="ARBA" id="ARBA00023015"/>
    </source>
</evidence>
<dbReference type="GO" id="GO:0005634">
    <property type="term" value="C:nucleus"/>
    <property type="evidence" value="ECO:0007669"/>
    <property type="project" value="UniProtKB-SubCell"/>
</dbReference>
<accession>A0A5N6LHB5</accession>
<dbReference type="EMBL" id="SZYD01000662">
    <property type="protein sequence ID" value="KAD1573185.1"/>
    <property type="molecule type" value="Genomic_DNA"/>
</dbReference>
<evidence type="ECO:0000256" key="4">
    <source>
        <dbReference type="ARBA" id="ARBA00023125"/>
    </source>
</evidence>
<evidence type="ECO:0000256" key="2">
    <source>
        <dbReference type="ARBA" id="ARBA00022737"/>
    </source>
</evidence>
<evidence type="ECO:0000259" key="7">
    <source>
        <dbReference type="PROSITE" id="PS50090"/>
    </source>
</evidence>
<dbReference type="PANTHER" id="PTHR47997:SF28">
    <property type="entry name" value="TRANSCRIPTION FACTOR MYB15-LIKE"/>
    <property type="match status" value="1"/>
</dbReference>
<keyword evidence="3" id="KW-0805">Transcription regulation</keyword>
<dbReference type="GO" id="GO:0003677">
    <property type="term" value="F:DNA binding"/>
    <property type="evidence" value="ECO:0007669"/>
    <property type="project" value="UniProtKB-KW"/>
</dbReference>
<evidence type="ECO:0000256" key="5">
    <source>
        <dbReference type="ARBA" id="ARBA00023163"/>
    </source>
</evidence>
<evidence type="ECO:0000256" key="6">
    <source>
        <dbReference type="ARBA" id="ARBA00023242"/>
    </source>
</evidence>
<dbReference type="SUPFAM" id="SSF46689">
    <property type="entry name" value="Homeodomain-like"/>
    <property type="match status" value="1"/>
</dbReference>
<dbReference type="SMART" id="SM00717">
    <property type="entry name" value="SANT"/>
    <property type="match status" value="2"/>
</dbReference>
<reference evidence="9 10" key="1">
    <citation type="submission" date="2019-05" db="EMBL/GenBank/DDBJ databases">
        <title>Mikania micrantha, genome provides insights into the molecular mechanism of rapid growth.</title>
        <authorList>
            <person name="Liu B."/>
        </authorList>
    </citation>
    <scope>NUCLEOTIDE SEQUENCE [LARGE SCALE GENOMIC DNA]</scope>
    <source>
        <strain evidence="9">NLD-2019</strain>
        <tissue evidence="9">Leaf</tissue>
    </source>
</reference>
<feature type="domain" description="Myb-like" evidence="7">
    <location>
        <begin position="55"/>
        <end position="105"/>
    </location>
</feature>
<keyword evidence="2" id="KW-0677">Repeat</keyword>
<dbReference type="Gene3D" id="1.10.10.60">
    <property type="entry name" value="Homeodomain-like"/>
    <property type="match status" value="2"/>
</dbReference>
<dbReference type="OrthoDB" id="2143914at2759"/>
<dbReference type="FunFam" id="1.10.10.60:FF:000001">
    <property type="entry name" value="MYB-related transcription factor"/>
    <property type="match status" value="1"/>
</dbReference>
<evidence type="ECO:0000313" key="10">
    <source>
        <dbReference type="Proteomes" id="UP000326396"/>
    </source>
</evidence>